<dbReference type="PROSITE" id="PS50931">
    <property type="entry name" value="HTH_LYSR"/>
    <property type="match status" value="1"/>
</dbReference>
<dbReference type="PANTHER" id="PTHR30537:SF66">
    <property type="entry name" value="IRON-REGULATED VIRULENCE REGULATORY PROTEIN IRGB"/>
    <property type="match status" value="1"/>
</dbReference>
<dbReference type="AlphaFoldDB" id="A0A3A3G7Q5"/>
<dbReference type="GO" id="GO:0006351">
    <property type="term" value="P:DNA-templated transcription"/>
    <property type="evidence" value="ECO:0007669"/>
    <property type="project" value="TreeGrafter"/>
</dbReference>
<evidence type="ECO:0000256" key="2">
    <source>
        <dbReference type="ARBA" id="ARBA00023015"/>
    </source>
</evidence>
<comment type="similarity">
    <text evidence="1">Belongs to the LysR transcriptional regulatory family.</text>
</comment>
<evidence type="ECO:0000256" key="4">
    <source>
        <dbReference type="ARBA" id="ARBA00023163"/>
    </source>
</evidence>
<dbReference type="Gene3D" id="3.40.190.290">
    <property type="match status" value="1"/>
</dbReference>
<evidence type="ECO:0000256" key="3">
    <source>
        <dbReference type="ARBA" id="ARBA00023125"/>
    </source>
</evidence>
<evidence type="ECO:0000313" key="6">
    <source>
        <dbReference type="EMBL" id="RJG04543.1"/>
    </source>
</evidence>
<dbReference type="Gene3D" id="1.10.10.10">
    <property type="entry name" value="Winged helix-like DNA-binding domain superfamily/Winged helix DNA-binding domain"/>
    <property type="match status" value="1"/>
</dbReference>
<dbReference type="GO" id="GO:0043565">
    <property type="term" value="F:sequence-specific DNA binding"/>
    <property type="evidence" value="ECO:0007669"/>
    <property type="project" value="TreeGrafter"/>
</dbReference>
<dbReference type="Pfam" id="PF03466">
    <property type="entry name" value="LysR_substrate"/>
    <property type="match status" value="1"/>
</dbReference>
<dbReference type="SUPFAM" id="SSF53850">
    <property type="entry name" value="Periplasmic binding protein-like II"/>
    <property type="match status" value="1"/>
</dbReference>
<dbReference type="GO" id="GO:0003700">
    <property type="term" value="F:DNA-binding transcription factor activity"/>
    <property type="evidence" value="ECO:0007669"/>
    <property type="project" value="InterPro"/>
</dbReference>
<evidence type="ECO:0000259" key="5">
    <source>
        <dbReference type="PROSITE" id="PS50931"/>
    </source>
</evidence>
<gene>
    <name evidence="6" type="ORF">D3878_19670</name>
</gene>
<dbReference type="Pfam" id="PF00126">
    <property type="entry name" value="HTH_1"/>
    <property type="match status" value="1"/>
</dbReference>
<organism evidence="6 7">
    <name type="scientific">Noviherbaspirillum sedimenti</name>
    <dbReference type="NCBI Taxonomy" id="2320865"/>
    <lineage>
        <taxon>Bacteria</taxon>
        <taxon>Pseudomonadati</taxon>
        <taxon>Pseudomonadota</taxon>
        <taxon>Betaproteobacteria</taxon>
        <taxon>Burkholderiales</taxon>
        <taxon>Oxalobacteraceae</taxon>
        <taxon>Noviherbaspirillum</taxon>
    </lineage>
</organism>
<reference evidence="7" key="1">
    <citation type="submission" date="2018-09" db="EMBL/GenBank/DDBJ databases">
        <authorList>
            <person name="Zhu H."/>
        </authorList>
    </citation>
    <scope>NUCLEOTIDE SEQUENCE [LARGE SCALE GENOMIC DNA]</scope>
    <source>
        <strain evidence="7">K1S02-23</strain>
    </source>
</reference>
<dbReference type="InterPro" id="IPR000847">
    <property type="entry name" value="LysR_HTH_N"/>
</dbReference>
<evidence type="ECO:0000256" key="1">
    <source>
        <dbReference type="ARBA" id="ARBA00009437"/>
    </source>
</evidence>
<proteinExistence type="inferred from homology"/>
<dbReference type="FunFam" id="1.10.10.10:FF:000001">
    <property type="entry name" value="LysR family transcriptional regulator"/>
    <property type="match status" value="1"/>
</dbReference>
<dbReference type="InterPro" id="IPR036390">
    <property type="entry name" value="WH_DNA-bd_sf"/>
</dbReference>
<dbReference type="InterPro" id="IPR058163">
    <property type="entry name" value="LysR-type_TF_proteobact-type"/>
</dbReference>
<dbReference type="PRINTS" id="PR00039">
    <property type="entry name" value="HTHLYSR"/>
</dbReference>
<dbReference type="InterPro" id="IPR005119">
    <property type="entry name" value="LysR_subst-bd"/>
</dbReference>
<dbReference type="EMBL" id="QYUQ01000002">
    <property type="protein sequence ID" value="RJG04543.1"/>
    <property type="molecule type" value="Genomic_DNA"/>
</dbReference>
<evidence type="ECO:0000313" key="7">
    <source>
        <dbReference type="Proteomes" id="UP000266327"/>
    </source>
</evidence>
<keyword evidence="3" id="KW-0238">DNA-binding</keyword>
<dbReference type="CDD" id="cd08422">
    <property type="entry name" value="PBP2_CrgA_like"/>
    <property type="match status" value="1"/>
</dbReference>
<keyword evidence="4" id="KW-0804">Transcription</keyword>
<dbReference type="Proteomes" id="UP000266327">
    <property type="component" value="Unassembled WGS sequence"/>
</dbReference>
<sequence length="299" mass="32317">MPGQLDLNALRIFDAVVDAGSFTAAADRLGMAKAKVSIQVARLETLLGEALFARTTRRVTLTDTGRALHAECHPLLQGIEEAVDRVGASTTELSGTLRLSTSVDHAVQSLAGAVAQFAGLHPRLQIDLRTSDRVLDLVSEGIDLSIRLGWLRDSSMRAVKLGEFGQYLVASPGYVQRAGLPTHPQDLGGHAWVALTLLPTPLTWQFTARQGKVHTAHVKTRLRVDSPGALAAMLRQGAGISVLDQYTAQENIASGKLVRLLPEWQLPPGGIYAVYPPGRHVSARVRAFIDFYRGLLRTP</sequence>
<comment type="caution">
    <text evidence="6">The sequence shown here is derived from an EMBL/GenBank/DDBJ whole genome shotgun (WGS) entry which is preliminary data.</text>
</comment>
<name>A0A3A3G7Q5_9BURK</name>
<dbReference type="InterPro" id="IPR036388">
    <property type="entry name" value="WH-like_DNA-bd_sf"/>
</dbReference>
<feature type="domain" description="HTH lysR-type" evidence="5">
    <location>
        <begin position="5"/>
        <end position="62"/>
    </location>
</feature>
<keyword evidence="2" id="KW-0805">Transcription regulation</keyword>
<accession>A0A3A3G7Q5</accession>
<dbReference type="SUPFAM" id="SSF46785">
    <property type="entry name" value="Winged helix' DNA-binding domain"/>
    <property type="match status" value="1"/>
</dbReference>
<keyword evidence="7" id="KW-1185">Reference proteome</keyword>
<protein>
    <submittedName>
        <fullName evidence="6">LysR family transcriptional regulator</fullName>
    </submittedName>
</protein>
<dbReference type="PANTHER" id="PTHR30537">
    <property type="entry name" value="HTH-TYPE TRANSCRIPTIONAL REGULATOR"/>
    <property type="match status" value="1"/>
</dbReference>
<dbReference type="OrthoDB" id="9786526at2"/>